<evidence type="ECO:0000313" key="3">
    <source>
        <dbReference type="EMBL" id="QDY76267.1"/>
    </source>
</evidence>
<name>A0A5B8J4S7_9ACTN</name>
<dbReference type="OrthoDB" id="33091at2"/>
<organism evidence="3 4">
    <name type="scientific">Streptomyces qinzhouensis</name>
    <dbReference type="NCBI Taxonomy" id="2599401"/>
    <lineage>
        <taxon>Bacteria</taxon>
        <taxon>Bacillati</taxon>
        <taxon>Actinomycetota</taxon>
        <taxon>Actinomycetes</taxon>
        <taxon>Kitasatosporales</taxon>
        <taxon>Streptomycetaceae</taxon>
        <taxon>Streptomyces</taxon>
    </lineage>
</organism>
<accession>A0A5B8J4S7</accession>
<proteinExistence type="inferred from homology"/>
<dbReference type="InterPro" id="IPR036165">
    <property type="entry name" value="YefM-like_sf"/>
</dbReference>
<dbReference type="Gene3D" id="3.40.1620.10">
    <property type="entry name" value="YefM-like domain"/>
    <property type="match status" value="1"/>
</dbReference>
<comment type="similarity">
    <text evidence="1 2">Belongs to the phD/YefM antitoxin family.</text>
</comment>
<dbReference type="Proteomes" id="UP000320580">
    <property type="component" value="Chromosome"/>
</dbReference>
<evidence type="ECO:0000256" key="2">
    <source>
        <dbReference type="RuleBase" id="RU362080"/>
    </source>
</evidence>
<dbReference type="RefSeq" id="WP_146479564.1">
    <property type="nucleotide sequence ID" value="NZ_CP042266.1"/>
</dbReference>
<dbReference type="InterPro" id="IPR006442">
    <property type="entry name" value="Antitoxin_Phd/YefM"/>
</dbReference>
<comment type="function">
    <text evidence="2">Antitoxin component of a type II toxin-antitoxin (TA) system.</text>
</comment>
<dbReference type="SUPFAM" id="SSF143120">
    <property type="entry name" value="YefM-like"/>
    <property type="match status" value="1"/>
</dbReference>
<dbReference type="KEGG" id="sqz:FQU76_06685"/>
<keyword evidence="4" id="KW-1185">Reference proteome</keyword>
<dbReference type="NCBIfam" id="TIGR01552">
    <property type="entry name" value="phd_fam"/>
    <property type="match status" value="1"/>
</dbReference>
<dbReference type="AlphaFoldDB" id="A0A5B8J4S7"/>
<evidence type="ECO:0000313" key="4">
    <source>
        <dbReference type="Proteomes" id="UP000320580"/>
    </source>
</evidence>
<gene>
    <name evidence="3" type="ORF">FQU76_06685</name>
</gene>
<protein>
    <recommendedName>
        <fullName evidence="2">Antitoxin</fullName>
    </recommendedName>
</protein>
<dbReference type="EMBL" id="CP042266">
    <property type="protein sequence ID" value="QDY76267.1"/>
    <property type="molecule type" value="Genomic_DNA"/>
</dbReference>
<dbReference type="Pfam" id="PF02604">
    <property type="entry name" value="PhdYeFM_antitox"/>
    <property type="match status" value="1"/>
</dbReference>
<reference evidence="3 4" key="1">
    <citation type="submission" date="2019-07" db="EMBL/GenBank/DDBJ databases">
        <authorList>
            <person name="Zhu P."/>
        </authorList>
    </citation>
    <scope>NUCLEOTIDE SEQUENCE [LARGE SCALE GENOMIC DNA]</scope>
    <source>
        <strain evidence="3 4">SSL-25</strain>
    </source>
</reference>
<evidence type="ECO:0000256" key="1">
    <source>
        <dbReference type="ARBA" id="ARBA00009981"/>
    </source>
</evidence>
<sequence>MVTDHLSMRETRARLPEILNRAESGEATVITRNGKPVAAVIPLDEYSALEEAADERLAREALRHLGEPTSSMAEVLTEVFGEQDGKNNCT</sequence>